<reference evidence="1" key="1">
    <citation type="submission" date="2021-02" db="EMBL/GenBank/DDBJ databases">
        <authorList>
            <consortium name="DOE Joint Genome Institute"/>
            <person name="Ahrendt S."/>
            <person name="Looney B.P."/>
            <person name="Miyauchi S."/>
            <person name="Morin E."/>
            <person name="Drula E."/>
            <person name="Courty P.E."/>
            <person name="Chicoki N."/>
            <person name="Fauchery L."/>
            <person name="Kohler A."/>
            <person name="Kuo A."/>
            <person name="Labutti K."/>
            <person name="Pangilinan J."/>
            <person name="Lipzen A."/>
            <person name="Riley R."/>
            <person name="Andreopoulos W."/>
            <person name="He G."/>
            <person name="Johnson J."/>
            <person name="Barry K.W."/>
            <person name="Grigoriev I.V."/>
            <person name="Nagy L."/>
            <person name="Hibbett D."/>
            <person name="Henrissat B."/>
            <person name="Matheny P.B."/>
            <person name="Labbe J."/>
            <person name="Martin F."/>
        </authorList>
    </citation>
    <scope>NUCLEOTIDE SEQUENCE</scope>
    <source>
        <strain evidence="1">EC-137</strain>
    </source>
</reference>
<organism evidence="1 2">
    <name type="scientific">Vararia minispora EC-137</name>
    <dbReference type="NCBI Taxonomy" id="1314806"/>
    <lineage>
        <taxon>Eukaryota</taxon>
        <taxon>Fungi</taxon>
        <taxon>Dikarya</taxon>
        <taxon>Basidiomycota</taxon>
        <taxon>Agaricomycotina</taxon>
        <taxon>Agaricomycetes</taxon>
        <taxon>Russulales</taxon>
        <taxon>Lachnocladiaceae</taxon>
        <taxon>Vararia</taxon>
    </lineage>
</organism>
<dbReference type="EMBL" id="MU273509">
    <property type="protein sequence ID" value="KAI0033921.1"/>
    <property type="molecule type" value="Genomic_DNA"/>
</dbReference>
<sequence>FEGLLKEVVGGKRLSQSKVKELTDMSLSLMQVDTQLVSSLVRSHKEAHGSNKIQSLYVLDSLARAARRYSNKRALASDSPTGNAATFLVKLEAFLDDIFRDLLSIPAPEAKEKAKKIVDIWRKDQTFPAGVLARLMSVVKGEGAYHVQLMSFAKYMTTVLSNRFFFFTLPVVPSE</sequence>
<name>A0ACB8QRC6_9AGAM</name>
<feature type="non-terminal residue" evidence="1">
    <location>
        <position position="1"/>
    </location>
</feature>
<evidence type="ECO:0000313" key="2">
    <source>
        <dbReference type="Proteomes" id="UP000814128"/>
    </source>
</evidence>
<proteinExistence type="predicted"/>
<dbReference type="Proteomes" id="UP000814128">
    <property type="component" value="Unassembled WGS sequence"/>
</dbReference>
<protein>
    <submittedName>
        <fullName evidence="1">Uncharacterized protein</fullName>
    </submittedName>
</protein>
<gene>
    <name evidence="1" type="ORF">K488DRAFT_46703</name>
</gene>
<reference evidence="1" key="2">
    <citation type="journal article" date="2022" name="New Phytol.">
        <title>Evolutionary transition to the ectomycorrhizal habit in the genomes of a hyperdiverse lineage of mushroom-forming fungi.</title>
        <authorList>
            <person name="Looney B."/>
            <person name="Miyauchi S."/>
            <person name="Morin E."/>
            <person name="Drula E."/>
            <person name="Courty P.E."/>
            <person name="Kohler A."/>
            <person name="Kuo A."/>
            <person name="LaButti K."/>
            <person name="Pangilinan J."/>
            <person name="Lipzen A."/>
            <person name="Riley R."/>
            <person name="Andreopoulos W."/>
            <person name="He G."/>
            <person name="Johnson J."/>
            <person name="Nolan M."/>
            <person name="Tritt A."/>
            <person name="Barry K.W."/>
            <person name="Grigoriev I.V."/>
            <person name="Nagy L.G."/>
            <person name="Hibbett D."/>
            <person name="Henrissat B."/>
            <person name="Matheny P.B."/>
            <person name="Labbe J."/>
            <person name="Martin F.M."/>
        </authorList>
    </citation>
    <scope>NUCLEOTIDE SEQUENCE</scope>
    <source>
        <strain evidence="1">EC-137</strain>
    </source>
</reference>
<comment type="caution">
    <text evidence="1">The sequence shown here is derived from an EMBL/GenBank/DDBJ whole genome shotgun (WGS) entry which is preliminary data.</text>
</comment>
<accession>A0ACB8QRC6</accession>
<evidence type="ECO:0000313" key="1">
    <source>
        <dbReference type="EMBL" id="KAI0033921.1"/>
    </source>
</evidence>
<keyword evidence="2" id="KW-1185">Reference proteome</keyword>